<dbReference type="CDD" id="cd00337">
    <property type="entry name" value="Ribosomal_uL14"/>
    <property type="match status" value="1"/>
</dbReference>
<evidence type="ECO:0000256" key="3">
    <source>
        <dbReference type="ARBA" id="ARBA00023274"/>
    </source>
</evidence>
<dbReference type="GO" id="GO:0003735">
    <property type="term" value="F:structural constituent of ribosome"/>
    <property type="evidence" value="ECO:0007669"/>
    <property type="project" value="InterPro"/>
</dbReference>
<evidence type="ECO:0000313" key="4">
    <source>
        <dbReference type="EMBL" id="ADV41820.1"/>
    </source>
</evidence>
<gene>
    <name evidence="4" type="primary">rpl14</name>
</gene>
<evidence type="ECO:0000256" key="1">
    <source>
        <dbReference type="ARBA" id="ARBA00010745"/>
    </source>
</evidence>
<dbReference type="AlphaFoldDB" id="E9NZX3"/>
<evidence type="ECO:0000256" key="2">
    <source>
        <dbReference type="ARBA" id="ARBA00022980"/>
    </source>
</evidence>
<keyword evidence="4" id="KW-0496">Mitochondrion</keyword>
<dbReference type="GO" id="GO:0005840">
    <property type="term" value="C:ribosome"/>
    <property type="evidence" value="ECO:0007669"/>
    <property type="project" value="UniProtKB-KW"/>
</dbReference>
<reference evidence="4" key="1">
    <citation type="submission" date="2011-01" db="EMBL/GenBank/DDBJ databases">
        <authorList>
            <person name="Burger G."/>
        </authorList>
    </citation>
    <scope>NUCLEOTIDE SEQUENCE</scope>
</reference>
<dbReference type="GO" id="GO:1990904">
    <property type="term" value="C:ribonucleoprotein complex"/>
    <property type="evidence" value="ECO:0007669"/>
    <property type="project" value="UniProtKB-KW"/>
</dbReference>
<protein>
    <submittedName>
        <fullName evidence="4">Ribosomal protein L14</fullName>
    </submittedName>
</protein>
<dbReference type="InterPro" id="IPR036853">
    <property type="entry name" value="Ribosomal_uL14_sf"/>
</dbReference>
<keyword evidence="2 4" id="KW-0689">Ribosomal protein</keyword>
<dbReference type="InterPro" id="IPR000218">
    <property type="entry name" value="Ribosomal_uL14"/>
</dbReference>
<dbReference type="SMART" id="SM01374">
    <property type="entry name" value="Ribosomal_L14"/>
    <property type="match status" value="1"/>
</dbReference>
<geneLocation type="mitochondrion" evidence="4"/>
<dbReference type="Pfam" id="PF00238">
    <property type="entry name" value="Ribosomal_L14"/>
    <property type="match status" value="1"/>
</dbReference>
<name>E9NZX3_BIGNA</name>
<proteinExistence type="inferred from homology"/>
<sequence>MIKKETKMTVADNSDARLVLCIHANTKRARYKKTSLANFVKVTIKRKVSRRNNIKKRVNWCLIGATPRRIARLSGESIRFSKTKALLVDDKKKKSMGSLIKGVLPREVRAADASEVVSRARRLV</sequence>
<dbReference type="HAMAP" id="MF_01367">
    <property type="entry name" value="Ribosomal_uL14"/>
    <property type="match status" value="1"/>
</dbReference>
<keyword evidence="3" id="KW-0687">Ribonucleoprotein</keyword>
<organism evidence="4">
    <name type="scientific">Bigelowiella natans</name>
    <name type="common">Pedinomonas minutissima</name>
    <name type="synonym">Chlorarachnion sp. (strain CCMP621)</name>
    <dbReference type="NCBI Taxonomy" id="227086"/>
    <lineage>
        <taxon>Eukaryota</taxon>
        <taxon>Sar</taxon>
        <taxon>Rhizaria</taxon>
        <taxon>Cercozoa</taxon>
        <taxon>Chlorarachniophyceae</taxon>
        <taxon>Bigelowiella</taxon>
    </lineage>
</organism>
<dbReference type="EMBL" id="HQ840955">
    <property type="protein sequence ID" value="ADV41820.1"/>
    <property type="molecule type" value="Genomic_DNA"/>
</dbReference>
<comment type="similarity">
    <text evidence="1">Belongs to the universal ribosomal protein uL14 family.</text>
</comment>
<dbReference type="GO" id="GO:0006412">
    <property type="term" value="P:translation"/>
    <property type="evidence" value="ECO:0007669"/>
    <property type="project" value="InterPro"/>
</dbReference>
<accession>E9NZX3</accession>
<dbReference type="SUPFAM" id="SSF50193">
    <property type="entry name" value="Ribosomal protein L14"/>
    <property type="match status" value="1"/>
</dbReference>
<reference evidence="4" key="2">
    <citation type="submission" date="2011-01" db="EMBL/GenBank/DDBJ databases">
        <authorList>
            <person name="McFadden G."/>
        </authorList>
    </citation>
    <scope>NUCLEOTIDE SEQUENCE</scope>
</reference>
<dbReference type="Gene3D" id="2.40.150.20">
    <property type="entry name" value="Ribosomal protein L14"/>
    <property type="match status" value="1"/>
</dbReference>